<reference evidence="1 2" key="1">
    <citation type="submission" date="2017-02" db="EMBL/GenBank/DDBJ databases">
        <title>Paraburkholderia sophoroidis sp. nov. and Paraburkholderia steynii sp. nov. rhizobial symbionts of the fynbos legume Hypocalyptus sophoroides.</title>
        <authorList>
            <person name="Steenkamp E.T."/>
            <person name="Beukes C.W."/>
            <person name="Van Zyl E."/>
            <person name="Avontuur J."/>
            <person name="Chan W.Y."/>
            <person name="Hassen A."/>
            <person name="Palmer M."/>
            <person name="Mthombeni L."/>
            <person name="Phalane F."/>
            <person name="Sereme K."/>
            <person name="Venter S.N."/>
        </authorList>
    </citation>
    <scope>NUCLEOTIDE SEQUENCE [LARGE SCALE GENOMIC DNA]</scope>
    <source>
        <strain evidence="1 2">HC1.1ba</strain>
    </source>
</reference>
<dbReference type="Proteomes" id="UP000294200">
    <property type="component" value="Unassembled WGS sequence"/>
</dbReference>
<keyword evidence="2" id="KW-1185">Reference proteome</keyword>
<name>A0A4R0X2B3_9BURK</name>
<dbReference type="EMBL" id="MWML01000982">
    <property type="protein sequence ID" value="TCG00797.1"/>
    <property type="molecule type" value="Genomic_DNA"/>
</dbReference>
<protein>
    <submittedName>
        <fullName evidence="1">Uncharacterized protein</fullName>
    </submittedName>
</protein>
<proteinExistence type="predicted"/>
<comment type="caution">
    <text evidence="1">The sequence shown here is derived from an EMBL/GenBank/DDBJ whole genome shotgun (WGS) entry which is preliminary data.</text>
</comment>
<accession>A0A4R0X2B3</accession>
<evidence type="ECO:0000313" key="2">
    <source>
        <dbReference type="Proteomes" id="UP000294200"/>
    </source>
</evidence>
<sequence>MVADFLDDATDDQVAHSIFTQKYRARGDPFDRLLELPTFGISNNHVGLQLTDVPVKCASVSDGLVGILLRARDRRPRQWSRSGHSPAICKAPEATSVQVGYAVEHRRSSPSREAFVGGVIRRPARQGPACDRPFST</sequence>
<evidence type="ECO:0000313" key="1">
    <source>
        <dbReference type="EMBL" id="TCG00797.1"/>
    </source>
</evidence>
<organism evidence="1 2">
    <name type="scientific">Paraburkholderia steynii</name>
    <dbReference type="NCBI Taxonomy" id="1245441"/>
    <lineage>
        <taxon>Bacteria</taxon>
        <taxon>Pseudomonadati</taxon>
        <taxon>Pseudomonadota</taxon>
        <taxon>Betaproteobacteria</taxon>
        <taxon>Burkholderiales</taxon>
        <taxon>Burkholderiaceae</taxon>
        <taxon>Paraburkholderia</taxon>
    </lineage>
</organism>
<gene>
    <name evidence="1" type="ORF">BZM27_54615</name>
</gene>
<dbReference type="AlphaFoldDB" id="A0A4R0X2B3"/>